<evidence type="ECO:0000256" key="7">
    <source>
        <dbReference type="ARBA" id="ARBA00023163"/>
    </source>
</evidence>
<dbReference type="PANTHER" id="PTHR34476:SF1">
    <property type="entry name" value="DNA-DIRECTED RNA POLYMERASE SUBUNIT OMEGA"/>
    <property type="match status" value="1"/>
</dbReference>
<evidence type="ECO:0000313" key="12">
    <source>
        <dbReference type="Proteomes" id="UP000306409"/>
    </source>
</evidence>
<gene>
    <name evidence="10" type="primary">rpoZ</name>
    <name evidence="11" type="ORF">EHE19_009225</name>
</gene>
<dbReference type="Proteomes" id="UP000306409">
    <property type="component" value="Chromosome"/>
</dbReference>
<dbReference type="GO" id="GO:0000428">
    <property type="term" value="C:DNA-directed RNA polymerase complex"/>
    <property type="evidence" value="ECO:0007669"/>
    <property type="project" value="UniProtKB-KW"/>
</dbReference>
<dbReference type="GO" id="GO:0003899">
    <property type="term" value="F:DNA-directed RNA polymerase activity"/>
    <property type="evidence" value="ECO:0007669"/>
    <property type="project" value="UniProtKB-UniRule"/>
</dbReference>
<dbReference type="Pfam" id="PF01192">
    <property type="entry name" value="RNA_pol_Rpb6"/>
    <property type="match status" value="1"/>
</dbReference>
<dbReference type="AlphaFoldDB" id="A0A4V6EP53"/>
<reference evidence="11 12" key="1">
    <citation type="submission" date="2020-09" db="EMBL/GenBank/DDBJ databases">
        <title>Characterization and genome sequencing of Ruminiclostridium sp. nov. MA18.</title>
        <authorList>
            <person name="Rettenmaier R."/>
            <person name="Kowollik M.-L."/>
            <person name="Liebl W."/>
            <person name="Zverlov V."/>
        </authorList>
    </citation>
    <scope>NUCLEOTIDE SEQUENCE [LARGE SCALE GENOMIC DNA]</scope>
    <source>
        <strain evidence="11 12">MA18</strain>
    </source>
</reference>
<sequence length="112" mass="12650">MIYPSINDLMKTADSRYTLVVEAAKRARQLVDGAPKLSKVNSEKEVTIAINEIAEGKITYVRTSKEKNLVDKFLSEETPIEETSLEKTSLEKISLEETPLDEVIFEESTIEE</sequence>
<organism evidence="11 12">
    <name type="scientific">Ruminiclostridium herbifermentans</name>
    <dbReference type="NCBI Taxonomy" id="2488810"/>
    <lineage>
        <taxon>Bacteria</taxon>
        <taxon>Bacillati</taxon>
        <taxon>Bacillota</taxon>
        <taxon>Clostridia</taxon>
        <taxon>Eubacteriales</taxon>
        <taxon>Oscillospiraceae</taxon>
        <taxon>Ruminiclostridium</taxon>
    </lineage>
</organism>
<dbReference type="HAMAP" id="MF_00366">
    <property type="entry name" value="RNApol_bact_RpoZ"/>
    <property type="match status" value="1"/>
</dbReference>
<dbReference type="Gene3D" id="3.90.940.10">
    <property type="match status" value="1"/>
</dbReference>
<evidence type="ECO:0000256" key="4">
    <source>
        <dbReference type="ARBA" id="ARBA00022478"/>
    </source>
</evidence>
<evidence type="ECO:0000256" key="6">
    <source>
        <dbReference type="ARBA" id="ARBA00022695"/>
    </source>
</evidence>
<evidence type="ECO:0000256" key="10">
    <source>
        <dbReference type="HAMAP-Rule" id="MF_00366"/>
    </source>
</evidence>
<evidence type="ECO:0000256" key="2">
    <source>
        <dbReference type="ARBA" id="ARBA00012418"/>
    </source>
</evidence>
<protein>
    <recommendedName>
        <fullName evidence="3 10">DNA-directed RNA polymerase subunit omega</fullName>
        <shortName evidence="10">RNAP omega subunit</shortName>
        <ecNumber evidence="2 10">2.7.7.6</ecNumber>
    </recommendedName>
    <alternativeName>
        <fullName evidence="10">RNA polymerase omega subunit</fullName>
    </alternativeName>
    <alternativeName>
        <fullName evidence="8 10">Transcriptase subunit omega</fullName>
    </alternativeName>
</protein>
<dbReference type="OrthoDB" id="9815459at2"/>
<keyword evidence="4 10" id="KW-0240">DNA-directed RNA polymerase</keyword>
<evidence type="ECO:0000256" key="1">
    <source>
        <dbReference type="ARBA" id="ARBA00006711"/>
    </source>
</evidence>
<dbReference type="SMART" id="SM01409">
    <property type="entry name" value="RNA_pol_Rpb6"/>
    <property type="match status" value="1"/>
</dbReference>
<evidence type="ECO:0000256" key="8">
    <source>
        <dbReference type="ARBA" id="ARBA00029924"/>
    </source>
</evidence>
<dbReference type="InterPro" id="IPR003716">
    <property type="entry name" value="DNA-dir_RNA_pol_omega"/>
</dbReference>
<dbReference type="SUPFAM" id="SSF63562">
    <property type="entry name" value="RPB6/omega subunit-like"/>
    <property type="match status" value="1"/>
</dbReference>
<dbReference type="KEGG" id="rher:EHE19_009225"/>
<keyword evidence="6 10" id="KW-0548">Nucleotidyltransferase</keyword>
<dbReference type="InterPro" id="IPR036161">
    <property type="entry name" value="RPB6/omega-like_sf"/>
</dbReference>
<keyword evidence="7 10" id="KW-0804">Transcription</keyword>
<comment type="similarity">
    <text evidence="1 10">Belongs to the RNA polymerase subunit omega family.</text>
</comment>
<dbReference type="InterPro" id="IPR006110">
    <property type="entry name" value="Pol_omega/Rpo6/RPB6"/>
</dbReference>
<evidence type="ECO:0000256" key="9">
    <source>
        <dbReference type="ARBA" id="ARBA00048552"/>
    </source>
</evidence>
<comment type="function">
    <text evidence="10">Promotes RNA polymerase assembly. Latches the N- and C-terminal regions of the beta' subunit thereby facilitating its interaction with the beta and alpha subunits.</text>
</comment>
<dbReference type="PANTHER" id="PTHR34476">
    <property type="entry name" value="DNA-DIRECTED RNA POLYMERASE SUBUNIT OMEGA"/>
    <property type="match status" value="1"/>
</dbReference>
<dbReference type="NCBIfam" id="TIGR00690">
    <property type="entry name" value="rpoZ"/>
    <property type="match status" value="1"/>
</dbReference>
<keyword evidence="12" id="KW-1185">Reference proteome</keyword>
<comment type="catalytic activity">
    <reaction evidence="9 10">
        <text>RNA(n) + a ribonucleoside 5'-triphosphate = RNA(n+1) + diphosphate</text>
        <dbReference type="Rhea" id="RHEA:21248"/>
        <dbReference type="Rhea" id="RHEA-COMP:14527"/>
        <dbReference type="Rhea" id="RHEA-COMP:17342"/>
        <dbReference type="ChEBI" id="CHEBI:33019"/>
        <dbReference type="ChEBI" id="CHEBI:61557"/>
        <dbReference type="ChEBI" id="CHEBI:140395"/>
        <dbReference type="EC" id="2.7.7.6"/>
    </reaction>
</comment>
<proteinExistence type="inferred from homology"/>
<accession>A0A4V6EP53</accession>
<dbReference type="EMBL" id="CP061336">
    <property type="protein sequence ID" value="QNU68555.1"/>
    <property type="molecule type" value="Genomic_DNA"/>
</dbReference>
<comment type="subunit">
    <text evidence="10">The RNAP catalytic core consists of 2 alpha, 1 beta, 1 beta' and 1 omega subunit. When a sigma factor is associated with the core the holoenzyme is formed, which can initiate transcription.</text>
</comment>
<dbReference type="EC" id="2.7.7.6" evidence="2 10"/>
<evidence type="ECO:0000256" key="5">
    <source>
        <dbReference type="ARBA" id="ARBA00022679"/>
    </source>
</evidence>
<dbReference type="GO" id="GO:0006351">
    <property type="term" value="P:DNA-templated transcription"/>
    <property type="evidence" value="ECO:0007669"/>
    <property type="project" value="UniProtKB-UniRule"/>
</dbReference>
<name>A0A4V6EP53_9FIRM</name>
<evidence type="ECO:0000313" key="11">
    <source>
        <dbReference type="EMBL" id="QNU68555.1"/>
    </source>
</evidence>
<keyword evidence="5 10" id="KW-0808">Transferase</keyword>
<evidence type="ECO:0000256" key="3">
    <source>
        <dbReference type="ARBA" id="ARBA00013725"/>
    </source>
</evidence>
<dbReference type="GO" id="GO:0003677">
    <property type="term" value="F:DNA binding"/>
    <property type="evidence" value="ECO:0007669"/>
    <property type="project" value="UniProtKB-UniRule"/>
</dbReference>